<keyword evidence="5" id="KW-0813">Transport</keyword>
<dbReference type="Pfam" id="PF00690">
    <property type="entry name" value="Cation_ATPase_N"/>
    <property type="match status" value="1"/>
</dbReference>
<dbReference type="PANTHER" id="PTHR43294:SF21">
    <property type="entry name" value="CATION TRANSPORTING ATPASE"/>
    <property type="match status" value="1"/>
</dbReference>
<dbReference type="Pfam" id="PF00689">
    <property type="entry name" value="Cation_ATPase_C"/>
    <property type="match status" value="1"/>
</dbReference>
<dbReference type="Gene3D" id="1.20.1110.10">
    <property type="entry name" value="Calcium-transporting ATPase, transmembrane domain"/>
    <property type="match status" value="1"/>
</dbReference>
<dbReference type="InterPro" id="IPR023298">
    <property type="entry name" value="ATPase_P-typ_TM_dom_sf"/>
</dbReference>
<feature type="transmembrane region" description="Helical" evidence="14">
    <location>
        <begin position="816"/>
        <end position="833"/>
    </location>
</feature>
<dbReference type="InterPro" id="IPR044492">
    <property type="entry name" value="P_typ_ATPase_HD_dom"/>
</dbReference>
<keyword evidence="17" id="KW-1185">Reference proteome</keyword>
<keyword evidence="7" id="KW-0547">Nucleotide-binding</keyword>
<dbReference type="InterPro" id="IPR023299">
    <property type="entry name" value="ATPase_P-typ_cyto_dom_N"/>
</dbReference>
<feature type="domain" description="Cation-transporting P-type ATPase N-terminal" evidence="15">
    <location>
        <begin position="26"/>
        <end position="100"/>
    </location>
</feature>
<dbReference type="InterPro" id="IPR036412">
    <property type="entry name" value="HAD-like_sf"/>
</dbReference>
<dbReference type="Pfam" id="PF13246">
    <property type="entry name" value="Cation_ATPase"/>
    <property type="match status" value="1"/>
</dbReference>
<dbReference type="PRINTS" id="PR00119">
    <property type="entry name" value="CATATPASE"/>
</dbReference>
<dbReference type="Pfam" id="PF00122">
    <property type="entry name" value="E1-E2_ATPase"/>
    <property type="match status" value="1"/>
</dbReference>
<dbReference type="InterPro" id="IPR006408">
    <property type="entry name" value="P-type_ATPase_IIB"/>
</dbReference>
<dbReference type="EMBL" id="CP002032">
    <property type="protein sequence ID" value="ADH60508.1"/>
    <property type="molecule type" value="Genomic_DNA"/>
</dbReference>
<evidence type="ECO:0000256" key="7">
    <source>
        <dbReference type="ARBA" id="ARBA00022741"/>
    </source>
</evidence>
<dbReference type="SUPFAM" id="SSF81665">
    <property type="entry name" value="Calcium ATPase, transmembrane domain M"/>
    <property type="match status" value="1"/>
</dbReference>
<keyword evidence="12 14" id="KW-1133">Transmembrane helix</keyword>
<keyword evidence="5" id="KW-0406">Ion transport</keyword>
<keyword evidence="8" id="KW-0106">Calcium</keyword>
<dbReference type="SFLD" id="SFLDS00003">
    <property type="entry name" value="Haloacid_Dehalogenase"/>
    <property type="match status" value="1"/>
</dbReference>
<keyword evidence="10" id="KW-0460">Magnesium</keyword>
<evidence type="ECO:0000256" key="10">
    <source>
        <dbReference type="ARBA" id="ARBA00022842"/>
    </source>
</evidence>
<evidence type="ECO:0000313" key="16">
    <source>
        <dbReference type="EMBL" id="ADH60508.1"/>
    </source>
</evidence>
<dbReference type="InterPro" id="IPR004014">
    <property type="entry name" value="ATPase_P-typ_cation-transptr_N"/>
</dbReference>
<evidence type="ECO:0000256" key="12">
    <source>
        <dbReference type="ARBA" id="ARBA00022989"/>
    </source>
</evidence>
<dbReference type="InterPro" id="IPR059000">
    <property type="entry name" value="ATPase_P-type_domA"/>
</dbReference>
<evidence type="ECO:0000313" key="17">
    <source>
        <dbReference type="Proteomes" id="UP000002064"/>
    </source>
</evidence>
<protein>
    <recommendedName>
        <fullName evidence="3">P-type Ca(2+) transporter</fullName>
        <ecNumber evidence="3">7.2.2.10</ecNumber>
    </recommendedName>
</protein>
<dbReference type="Gene3D" id="3.40.1110.10">
    <property type="entry name" value="Calcium-transporting ATPase, cytoplasmic domain N"/>
    <property type="match status" value="1"/>
</dbReference>
<accession>A0ABN3Z0C7</accession>
<dbReference type="InterPro" id="IPR018303">
    <property type="entry name" value="ATPase_P-typ_P_site"/>
</dbReference>
<name>A0ABN3Z0C7_THEM3</name>
<reference evidence="16 17" key="1">
    <citation type="submission" date="2010-05" db="EMBL/GenBank/DDBJ databases">
        <title>Complete sequence of Thermoanaerobacter mathranii subsp. mathranii mathranii str. A3.</title>
        <authorList>
            <consortium name="US DOE Joint Genome Institute"/>
            <person name="Lucas S."/>
            <person name="Copeland A."/>
            <person name="Lapidus A."/>
            <person name="Cheng J.-F."/>
            <person name="Bruce D."/>
            <person name="Goodwin L."/>
            <person name="Pitluck S."/>
            <person name="Held B."/>
            <person name="Detter J.C."/>
            <person name="Han C."/>
            <person name="Tapia R."/>
            <person name="Land M."/>
            <person name="Hauser L."/>
            <person name="Kyrpides N."/>
            <person name="Mikhailova N."/>
            <person name="Zhou J."/>
            <person name="Hemme C."/>
            <person name="Woyke T."/>
        </authorList>
    </citation>
    <scope>NUCLEOTIDE SEQUENCE [LARGE SCALE GENOMIC DNA]</scope>
    <source>
        <strain evidence="16 17">A3</strain>
    </source>
</reference>
<evidence type="ECO:0000256" key="3">
    <source>
        <dbReference type="ARBA" id="ARBA00012790"/>
    </source>
</evidence>
<gene>
    <name evidence="16" type="ordered locus">Tmath_0770</name>
</gene>
<dbReference type="InterPro" id="IPR005782">
    <property type="entry name" value="P-type_ATPase_IIA"/>
</dbReference>
<feature type="transmembrane region" description="Helical" evidence="14">
    <location>
        <begin position="290"/>
        <end position="318"/>
    </location>
</feature>
<evidence type="ECO:0000256" key="11">
    <source>
        <dbReference type="ARBA" id="ARBA00022967"/>
    </source>
</evidence>
<evidence type="ECO:0000256" key="13">
    <source>
        <dbReference type="ARBA" id="ARBA00023136"/>
    </source>
</evidence>
<dbReference type="CDD" id="cd02089">
    <property type="entry name" value="P-type_ATPase_Ca_prok"/>
    <property type="match status" value="1"/>
</dbReference>
<comment type="similarity">
    <text evidence="2">Belongs to the cation transport ATPase (P-type) (TC 3.A.3) family. Type IIA subfamily.</text>
</comment>
<dbReference type="EC" id="7.2.2.10" evidence="3"/>
<evidence type="ECO:0000256" key="5">
    <source>
        <dbReference type="ARBA" id="ARBA00022568"/>
    </source>
</evidence>
<dbReference type="InterPro" id="IPR001757">
    <property type="entry name" value="P_typ_ATPase"/>
</dbReference>
<evidence type="ECO:0000256" key="1">
    <source>
        <dbReference type="ARBA" id="ARBA00004651"/>
    </source>
</evidence>
<keyword evidence="13 14" id="KW-0472">Membrane</keyword>
<dbReference type="PRINTS" id="PR00120">
    <property type="entry name" value="HATPASE"/>
</dbReference>
<dbReference type="NCBIfam" id="TIGR01116">
    <property type="entry name" value="ATPase-IIA1_Ca"/>
    <property type="match status" value="1"/>
</dbReference>
<organism evidence="16 17">
    <name type="scientific">Thermoanaerobacter mathranii subsp. mathranii (strain DSM 11426 / CCUG 53645 / CIP 108742 / A3)</name>
    <dbReference type="NCBI Taxonomy" id="583358"/>
    <lineage>
        <taxon>Bacteria</taxon>
        <taxon>Bacillati</taxon>
        <taxon>Bacillota</taxon>
        <taxon>Clostridia</taxon>
        <taxon>Thermoanaerobacterales</taxon>
        <taxon>Thermoanaerobacteraceae</taxon>
        <taxon>Thermoanaerobacter</taxon>
    </lineage>
</organism>
<keyword evidence="6 14" id="KW-0812">Transmembrane</keyword>
<feature type="transmembrane region" description="Helical" evidence="14">
    <location>
        <begin position="887"/>
        <end position="909"/>
    </location>
</feature>
<feature type="transmembrane region" description="Helical" evidence="14">
    <location>
        <begin position="785"/>
        <end position="810"/>
    </location>
</feature>
<keyword evidence="5" id="KW-0109">Calcium transport</keyword>
<dbReference type="PROSITE" id="PS00154">
    <property type="entry name" value="ATPASE_E1_E2"/>
    <property type="match status" value="1"/>
</dbReference>
<dbReference type="PANTHER" id="PTHR43294">
    <property type="entry name" value="SODIUM/POTASSIUM-TRANSPORTING ATPASE SUBUNIT ALPHA"/>
    <property type="match status" value="1"/>
</dbReference>
<evidence type="ECO:0000256" key="6">
    <source>
        <dbReference type="ARBA" id="ARBA00022692"/>
    </source>
</evidence>
<dbReference type="SUPFAM" id="SSF81653">
    <property type="entry name" value="Calcium ATPase, transduction domain A"/>
    <property type="match status" value="1"/>
</dbReference>
<keyword evidence="11" id="KW-1278">Translocase</keyword>
<evidence type="ECO:0000256" key="4">
    <source>
        <dbReference type="ARBA" id="ARBA00022475"/>
    </source>
</evidence>
<dbReference type="InterPro" id="IPR006068">
    <property type="entry name" value="ATPase_P-typ_cation-transptr_C"/>
</dbReference>
<dbReference type="SFLD" id="SFLDF00027">
    <property type="entry name" value="p-type_atpase"/>
    <property type="match status" value="1"/>
</dbReference>
<evidence type="ECO:0000256" key="2">
    <source>
        <dbReference type="ARBA" id="ARBA00005675"/>
    </source>
</evidence>
<dbReference type="SUPFAM" id="SSF56784">
    <property type="entry name" value="HAD-like"/>
    <property type="match status" value="1"/>
</dbReference>
<feature type="transmembrane region" description="Helical" evidence="14">
    <location>
        <begin position="80"/>
        <end position="98"/>
    </location>
</feature>
<evidence type="ECO:0000256" key="14">
    <source>
        <dbReference type="SAM" id="Phobius"/>
    </source>
</evidence>
<feature type="transmembrane region" description="Helical" evidence="14">
    <location>
        <begin position="853"/>
        <end position="875"/>
    </location>
</feature>
<evidence type="ECO:0000256" key="9">
    <source>
        <dbReference type="ARBA" id="ARBA00022840"/>
    </source>
</evidence>
<dbReference type="SFLD" id="SFLDG00002">
    <property type="entry name" value="C1.7:_P-type_atpase_like"/>
    <property type="match status" value="1"/>
</dbReference>
<dbReference type="InterPro" id="IPR050510">
    <property type="entry name" value="Cation_transp_ATPase_P-type"/>
</dbReference>
<feature type="transmembrane region" description="Helical" evidence="14">
    <location>
        <begin position="712"/>
        <end position="735"/>
    </location>
</feature>
<sequence length="915" mass="101215">MRACFLKCPHILFKEQKVLRKGIGMTYSKKQIEQAIYYFDKADFTGLNSQEAQKRLLKYGPNILEEGHKISPLQIFLNQFQDFMVMVLLAATLISALMGELADALTITLIVILNAVLGFIQEYRTEQSLEALKKLAAPIAKVLRDGEQKEIEASQIVIDDIIILEAGDKVPADAVLIESHNLEVDESILTGESIPVNKEAVSNVTRVAVTNSNVVYMGTIVTKGRGKAIVTATGMQTEMGKIAGMIKDIEKNETPLQIRLNKLGKVLVVGALAICGIVIVLGIIRGESLYYMFLSGVSLAVAAIPEGLPAVVTVSLAIGVQRMLKRNALIRKLPAVETLGCTNVICTDKTGTLTENKMTVTKVFCDEQVLEVKGDKSEEFAKITNKERSAFRKMLEIGALCNNAKIKREKIKIGKETLEEEKYIGDPTEAAILSFSIKSGLSLKLVENIKRIEEIPFDSERKRMSVIVEIKGEKYVYVKGAPDVMLDLCTYKYTEGKEVPLTVFDKKRILDTNENFGSEALRVLAFAYKRLPPKFPMVAEFIEKDLVFVGLEGMIDPPRREVYEAILKCKMAGIKPVMITGDHKITATAIAKKLKILEKKDRVITGQDLDNMGDKDLEKACTNISVYARVTPRHKLRIVRALRNKGFTVAMTGDGVNDAPALKEADIGIAMGKGGTEVAKEASSMILLDDNFATIVAAVEEGRIIYDNIRKFIRFLLSCNLGEVLTMFFAALMALKLPLAPIQILMVNLVTDGLPALALGMDPPEKDIMMMKPREAKESVFSRGLGIRIIIVGFLMAMGTLGSYVFALSYGTLEKARTVAFATLVMVELIHAFECRSERNLIFEIGVFTNPYLVLAVLISFLLFLATIYIPLLNVVFKTTVLAGFDWLVVVFFSSIEFVFNNLYTAYIVPLIKAK</sequence>
<dbReference type="InterPro" id="IPR023214">
    <property type="entry name" value="HAD_sf"/>
</dbReference>
<keyword evidence="4" id="KW-1003">Cell membrane</keyword>
<comment type="subcellular location">
    <subcellularLocation>
        <location evidence="1">Cell membrane</location>
        <topology evidence="1">Multi-pass membrane protein</topology>
    </subcellularLocation>
</comment>
<dbReference type="NCBIfam" id="TIGR01517">
    <property type="entry name" value="ATPase-IIB_Ca"/>
    <property type="match status" value="1"/>
</dbReference>
<feature type="transmembrane region" description="Helical" evidence="14">
    <location>
        <begin position="266"/>
        <end position="284"/>
    </location>
</feature>
<feature type="transmembrane region" description="Helical" evidence="14">
    <location>
        <begin position="741"/>
        <end position="764"/>
    </location>
</feature>
<dbReference type="Gene3D" id="3.40.50.1000">
    <property type="entry name" value="HAD superfamily/HAD-like"/>
    <property type="match status" value="1"/>
</dbReference>
<dbReference type="Gene3D" id="2.70.150.10">
    <property type="entry name" value="Calcium-transporting ATPase, cytoplasmic transduction domain A"/>
    <property type="match status" value="1"/>
</dbReference>
<evidence type="ECO:0000256" key="8">
    <source>
        <dbReference type="ARBA" id="ARBA00022837"/>
    </source>
</evidence>
<dbReference type="SMART" id="SM00831">
    <property type="entry name" value="Cation_ATPase_N"/>
    <property type="match status" value="1"/>
</dbReference>
<proteinExistence type="inferred from homology"/>
<dbReference type="NCBIfam" id="TIGR01494">
    <property type="entry name" value="ATPase_P-type"/>
    <property type="match status" value="3"/>
</dbReference>
<feature type="transmembrane region" description="Helical" evidence="14">
    <location>
        <begin position="104"/>
        <end position="120"/>
    </location>
</feature>
<dbReference type="SUPFAM" id="SSF81660">
    <property type="entry name" value="Metal cation-transporting ATPase, ATP-binding domain N"/>
    <property type="match status" value="1"/>
</dbReference>
<dbReference type="InterPro" id="IPR008250">
    <property type="entry name" value="ATPase_P-typ_transduc_dom_A_sf"/>
</dbReference>
<dbReference type="Proteomes" id="UP000002064">
    <property type="component" value="Chromosome"/>
</dbReference>
<evidence type="ECO:0000259" key="15">
    <source>
        <dbReference type="SMART" id="SM00831"/>
    </source>
</evidence>
<keyword evidence="9" id="KW-0067">ATP-binding</keyword>